<reference evidence="5" key="1">
    <citation type="submission" date="2018-09" db="EMBL/GenBank/DDBJ databases">
        <authorList>
            <person name="Livingstone P.G."/>
            <person name="Whitworth D.E."/>
        </authorList>
    </citation>
    <scope>NUCLEOTIDE SEQUENCE [LARGE SCALE GENOMIC DNA]</scope>
    <source>
        <strain evidence="5">CA043D</strain>
    </source>
</reference>
<keyword evidence="1 3" id="KW-0732">Signal</keyword>
<comment type="caution">
    <text evidence="4">The sequence shown here is derived from an EMBL/GenBank/DDBJ whole genome shotgun (WGS) entry which is preliminary data.</text>
</comment>
<dbReference type="OrthoDB" id="9767239at2"/>
<keyword evidence="2" id="KW-0378">Hydrolase</keyword>
<dbReference type="SUPFAM" id="SSF53474">
    <property type="entry name" value="alpha/beta-Hydrolases"/>
    <property type="match status" value="2"/>
</dbReference>
<evidence type="ECO:0000313" key="4">
    <source>
        <dbReference type="EMBL" id="RKH07042.1"/>
    </source>
</evidence>
<organism evidence="4 5">
    <name type="scientific">Corallococcus carmarthensis</name>
    <dbReference type="NCBI Taxonomy" id="2316728"/>
    <lineage>
        <taxon>Bacteria</taxon>
        <taxon>Pseudomonadati</taxon>
        <taxon>Myxococcota</taxon>
        <taxon>Myxococcia</taxon>
        <taxon>Myxococcales</taxon>
        <taxon>Cystobacterineae</taxon>
        <taxon>Myxococcaceae</taxon>
        <taxon>Corallococcus</taxon>
    </lineage>
</organism>
<dbReference type="PANTHER" id="PTHR43037:SF1">
    <property type="entry name" value="BLL1128 PROTEIN"/>
    <property type="match status" value="1"/>
</dbReference>
<dbReference type="AlphaFoldDB" id="A0A3A8KXH8"/>
<dbReference type="NCBIfam" id="TIGR01840">
    <property type="entry name" value="esterase_phb"/>
    <property type="match status" value="1"/>
</dbReference>
<dbReference type="Pfam" id="PF10503">
    <property type="entry name" value="Esterase_PHB"/>
    <property type="match status" value="1"/>
</dbReference>
<dbReference type="InterPro" id="IPR029058">
    <property type="entry name" value="AB_hydrolase_fold"/>
</dbReference>
<dbReference type="InterPro" id="IPR050955">
    <property type="entry name" value="Plant_Biomass_Hydrol_Est"/>
</dbReference>
<dbReference type="Gene3D" id="3.40.50.1820">
    <property type="entry name" value="alpha/beta hydrolase"/>
    <property type="match status" value="1"/>
</dbReference>
<accession>A0A3A8KXH8</accession>
<evidence type="ECO:0000256" key="1">
    <source>
        <dbReference type="ARBA" id="ARBA00022729"/>
    </source>
</evidence>
<sequence>MHGRGIRRLGWFTHVPWFRVAALAIAATAGCGPLGAEAPDTGVPQVEQVEQGLTQVTGFGSNPGNLQMFRQVPAGMPANAPLVVVLHGCTQSAAGIEPAGWTAASNVYKFYVVYAQQPSSNNPTSCFNWFEPGDIARGAGEALSIKQMVDAMKAAYSIDPARVFVTGFSAGGFMVPAMLATYPDVFAAGAINSGGPYRCANSMNEGFTCMSPGVSKTPEAWADLVRNAYPGYTGARPRVSIWHGTSDFTVRPSNLTESMKQWTQVHGIDQTPDTTDTVGGFPHKVYRDSAGTALVETYEITGMGHAIPVDPQYSFPGSSTACGATGAYQSDVNLCGVYHQALFFGLTEASTPPDDTTAPTVNVTAPVSGATVSGTATVTASASDNVGVTRVDFYVDGNLVGTASTAPHAFSWNTTTAANGSHVLGARAFDAAGNSALDADTSVTVSNSGTTPTTVSFTSIAAEDGYVKANADGSAAELGTLTGLALGRGVDGKHNRSLLSFDTSSLPDTASITQAFLTLSYSSGSGDPWASPAGNTLVIDVATGTFNAAATETGDWAAPATASAVAGVAKFTAGTVRSTDFAGAGTSAVNTRGRTQLRLRFAQNPAATAYLFVKDGANATLTVVYTP</sequence>
<dbReference type="PROSITE" id="PS51257">
    <property type="entry name" value="PROKAR_LIPOPROTEIN"/>
    <property type="match status" value="1"/>
</dbReference>
<protein>
    <submittedName>
        <fullName evidence="4">Esterase</fullName>
    </submittedName>
</protein>
<dbReference type="PANTHER" id="PTHR43037">
    <property type="entry name" value="UNNAMED PRODUCT-RELATED"/>
    <property type="match status" value="1"/>
</dbReference>
<evidence type="ECO:0000256" key="2">
    <source>
        <dbReference type="ARBA" id="ARBA00022801"/>
    </source>
</evidence>
<dbReference type="EMBL" id="RAWE01000006">
    <property type="protein sequence ID" value="RKH07042.1"/>
    <property type="molecule type" value="Genomic_DNA"/>
</dbReference>
<dbReference type="InterPro" id="IPR010126">
    <property type="entry name" value="Esterase_phb"/>
</dbReference>
<dbReference type="Proteomes" id="UP000268313">
    <property type="component" value="Unassembled WGS sequence"/>
</dbReference>
<dbReference type="GO" id="GO:0016787">
    <property type="term" value="F:hydrolase activity"/>
    <property type="evidence" value="ECO:0007669"/>
    <property type="project" value="UniProtKB-KW"/>
</dbReference>
<keyword evidence="5" id="KW-1185">Reference proteome</keyword>
<dbReference type="RefSeq" id="WP_120600955.1">
    <property type="nucleotide sequence ID" value="NZ_RAWE01000006.1"/>
</dbReference>
<gene>
    <name evidence="4" type="ORF">D7X32_02915</name>
</gene>
<feature type="chain" id="PRO_5017228104" evidence="3">
    <location>
        <begin position="39"/>
        <end position="627"/>
    </location>
</feature>
<dbReference type="Gene3D" id="2.60.40.10">
    <property type="entry name" value="Immunoglobulins"/>
    <property type="match status" value="1"/>
</dbReference>
<evidence type="ECO:0000313" key="5">
    <source>
        <dbReference type="Proteomes" id="UP000268313"/>
    </source>
</evidence>
<dbReference type="InterPro" id="IPR013783">
    <property type="entry name" value="Ig-like_fold"/>
</dbReference>
<evidence type="ECO:0000256" key="3">
    <source>
        <dbReference type="SAM" id="SignalP"/>
    </source>
</evidence>
<proteinExistence type="predicted"/>
<dbReference type="GO" id="GO:0005576">
    <property type="term" value="C:extracellular region"/>
    <property type="evidence" value="ECO:0007669"/>
    <property type="project" value="InterPro"/>
</dbReference>
<feature type="signal peptide" evidence="3">
    <location>
        <begin position="1"/>
        <end position="38"/>
    </location>
</feature>
<name>A0A3A8KXH8_9BACT</name>
<dbReference type="Pfam" id="PF17957">
    <property type="entry name" value="Big_7"/>
    <property type="match status" value="1"/>
</dbReference>